<dbReference type="InterPro" id="IPR001357">
    <property type="entry name" value="BRCT_dom"/>
</dbReference>
<feature type="compositionally biased region" description="Polar residues" evidence="1">
    <location>
        <begin position="691"/>
        <end position="700"/>
    </location>
</feature>
<feature type="compositionally biased region" description="Pro residues" evidence="1">
    <location>
        <begin position="387"/>
        <end position="396"/>
    </location>
</feature>
<feature type="compositionally biased region" description="Basic and acidic residues" evidence="1">
    <location>
        <begin position="61"/>
        <end position="72"/>
    </location>
</feature>
<feature type="compositionally biased region" description="Polar residues" evidence="1">
    <location>
        <begin position="590"/>
        <end position="606"/>
    </location>
</feature>
<feature type="compositionally biased region" description="Polar residues" evidence="1">
    <location>
        <begin position="358"/>
        <end position="372"/>
    </location>
</feature>
<feature type="compositionally biased region" description="Low complexity" evidence="1">
    <location>
        <begin position="204"/>
        <end position="214"/>
    </location>
</feature>
<feature type="region of interest" description="Disordered" evidence="1">
    <location>
        <begin position="734"/>
        <end position="1014"/>
    </location>
</feature>
<dbReference type="InterPro" id="IPR036420">
    <property type="entry name" value="BRCT_dom_sf"/>
</dbReference>
<name>A0A427XJM4_9TREE</name>
<dbReference type="Pfam" id="PF18115">
    <property type="entry name" value="Tudor_3"/>
    <property type="match status" value="1"/>
</dbReference>
<feature type="compositionally biased region" description="Low complexity" evidence="1">
    <location>
        <begin position="959"/>
        <end position="970"/>
    </location>
</feature>
<sequence>MLEDESLQPPPPTALVSQRPSALSQELDDINRHFDSEPRLATPAASSSRGPHASSQPGFHQESESDESHEILFSDPKGLTRHPSHAQTRPVDEGLRVAGGEVLAVEEGRVQQLSKAPEESPEADSHAQEIHPKRRSPTWNTDLPTAPQPVPSDDDHVSTPEDVDELESQPSLPEPKKATLGAEDEEDGDRVETPPRSPTPPPRTRTIPARAPPSTHTPNAHTPANAEGSPMRPLTDHAPPAPPGLPGLSPTRLAFISPTKHAAHITPKKKSAPFGYGRSAVQSPSKHMVTAAMTRNESSSLFRPRHPSRTRVDSRPDSDSDDDFAKGMDKPPPARPYDRLSSMLATKRQVVNEDTQDSESPATEASTRSSQLNPPPAGPTPSDDQAPYPPSTPPMLPSQLERTYVSPLGMKTPDKSFQPPNDTYISPGAASERTGPFTPFQLPNDTYVSPKSHQQPTPNKTYQPPNDTYISPRTASNTSAPLRSFRPPNDTYISPRAASDTTAPLRSYQPPNDTYISPKQVNQPSDTYISPHAASDKAVPFKTFQPPGDTYVSPREASDNAVPSDIVMPDPPSSPLEGRQRRTPVDAEPSDTQLNGHGSQEDSSSPIRKGFAELASSRDASEEPGNLFSESLMSNHDGVSQRTEESATQLDFAATQVQVATPPVPPRSTVTSRTNSTRLVPESRMLRRRPTTTVSSNGSAQVVFPKADSPPLGVETYVDPPIHPKASDLAPILSGSVAEGEPPGMGFTTVSVAVGSRHDWGSSQNEPNSETSAAPAVLLDPKEAGMHEIEEETLERAGPSRRVTKHGLSPKTSGKSPAKRTKITRQPSSSPPPSSSSSSSDADDPADHTFETPETVPDVPFGGVVEESFLAVASKPVPTKPTKVTKLGASAPKPKKVAKLRTTGKAAPSSTPTTRSTRADRGKRKAMSPSPELSGPSSGSAPEDNEDFSYHPSKKVAVKKQTPEAPAPAAKKAKKNPAPRSAAKRGVSAARAKSTPKSPAPSIRRTRSHSLQSVADVSVASEASSSNTGPLRVLAVWSKLDEWYAGTVTDRTVTGYRVRFDDGHTAVVPADQLRYLRLKVGEVVGDVPQPLEFFTVAADWDGAGDIQVLRSRSSATKVIPSKKVIVLPAEITSHFEDRVIPVHQLEMRFPLPVRAQSMSRPGKVFDSVIFFITTSSKNDGQASKDLLKKQIEKNGGTFEDTWEALFDIRDDRPPLLTARYPPFLISGDHPIVTTPKVLAALSNDIPIISPSYIQDAIDDPTTDWRSYLVSPGFSKYLGEHASQRVDLNWGEPSWRPEAGRARLPLKGYEVLFVEPRPKYKARETVNVLVPFCLLSLGATLRRSPIFPKDTSAYDIVVMDDRDVSPPKGCDRSKLGNVAWLKSCIIIGKVLPPRLAADAGT</sequence>
<dbReference type="SMART" id="SM00292">
    <property type="entry name" value="BRCT"/>
    <property type="match status" value="1"/>
</dbReference>
<feature type="region of interest" description="Disordered" evidence="1">
    <location>
        <begin position="1"/>
        <end position="720"/>
    </location>
</feature>
<protein>
    <recommendedName>
        <fullName evidence="2">BRCT domain-containing protein</fullName>
    </recommendedName>
</protein>
<dbReference type="EMBL" id="RSCE01000010">
    <property type="protein sequence ID" value="RSH79105.1"/>
    <property type="molecule type" value="Genomic_DNA"/>
</dbReference>
<dbReference type="InterPro" id="IPR041297">
    <property type="entry name" value="Crb2_Tudor"/>
</dbReference>
<dbReference type="RefSeq" id="XP_028474252.1">
    <property type="nucleotide sequence ID" value="XM_028616945.1"/>
</dbReference>
<organism evidence="3 4">
    <name type="scientific">Apiotrichum porosum</name>
    <dbReference type="NCBI Taxonomy" id="105984"/>
    <lineage>
        <taxon>Eukaryota</taxon>
        <taxon>Fungi</taxon>
        <taxon>Dikarya</taxon>
        <taxon>Basidiomycota</taxon>
        <taxon>Agaricomycotina</taxon>
        <taxon>Tremellomycetes</taxon>
        <taxon>Trichosporonales</taxon>
        <taxon>Trichosporonaceae</taxon>
        <taxon>Apiotrichum</taxon>
    </lineage>
</organism>
<feature type="compositionally biased region" description="Polar residues" evidence="1">
    <location>
        <begin position="15"/>
        <end position="24"/>
    </location>
</feature>
<evidence type="ECO:0000313" key="4">
    <source>
        <dbReference type="Proteomes" id="UP000279236"/>
    </source>
</evidence>
<comment type="caution">
    <text evidence="3">The sequence shown here is derived from an EMBL/GenBank/DDBJ whole genome shotgun (WGS) entry which is preliminary data.</text>
</comment>
<feature type="compositionally biased region" description="Low complexity" evidence="1">
    <location>
        <begin position="875"/>
        <end position="886"/>
    </location>
</feature>
<evidence type="ECO:0000259" key="2">
    <source>
        <dbReference type="PROSITE" id="PS50172"/>
    </source>
</evidence>
<evidence type="ECO:0000313" key="3">
    <source>
        <dbReference type="EMBL" id="RSH79105.1"/>
    </source>
</evidence>
<dbReference type="STRING" id="105984.A0A427XJM4"/>
<feature type="compositionally biased region" description="Polar residues" evidence="1">
    <location>
        <begin position="441"/>
        <end position="481"/>
    </location>
</feature>
<dbReference type="PROSITE" id="PS50172">
    <property type="entry name" value="BRCT"/>
    <property type="match status" value="1"/>
</dbReference>
<feature type="compositionally biased region" description="Low complexity" evidence="1">
    <location>
        <begin position="653"/>
        <end position="678"/>
    </location>
</feature>
<keyword evidence="4" id="KW-1185">Reference proteome</keyword>
<feature type="compositionally biased region" description="Basic and acidic residues" evidence="1">
    <location>
        <begin position="29"/>
        <end position="38"/>
    </location>
</feature>
<feature type="compositionally biased region" description="Polar residues" evidence="1">
    <location>
        <begin position="499"/>
        <end position="528"/>
    </location>
</feature>
<feature type="compositionally biased region" description="Polar residues" evidence="1">
    <location>
        <begin position="628"/>
        <end position="649"/>
    </location>
</feature>
<proteinExistence type="predicted"/>
<gene>
    <name evidence="3" type="ORF">EHS24_001143</name>
</gene>
<feature type="compositionally biased region" description="Low complexity" evidence="1">
    <location>
        <begin position="906"/>
        <end position="916"/>
    </location>
</feature>
<feature type="compositionally biased region" description="Basic and acidic residues" evidence="1">
    <location>
        <begin position="310"/>
        <end position="329"/>
    </location>
</feature>
<dbReference type="Gene3D" id="3.40.50.10190">
    <property type="entry name" value="BRCT domain"/>
    <property type="match status" value="1"/>
</dbReference>
<dbReference type="Gene3D" id="2.30.30.140">
    <property type="match status" value="1"/>
</dbReference>
<feature type="domain" description="BRCT" evidence="2">
    <location>
        <begin position="1160"/>
        <end position="1257"/>
    </location>
</feature>
<feature type="compositionally biased region" description="Low complexity" evidence="1">
    <location>
        <begin position="928"/>
        <end position="942"/>
    </location>
</feature>
<evidence type="ECO:0000256" key="1">
    <source>
        <dbReference type="SAM" id="MobiDB-lite"/>
    </source>
</evidence>
<dbReference type="CDD" id="cd17745">
    <property type="entry name" value="BRCT_p53bp1_rpt1"/>
    <property type="match status" value="1"/>
</dbReference>
<reference evidence="3 4" key="1">
    <citation type="submission" date="2018-11" db="EMBL/GenBank/DDBJ databases">
        <title>Genome sequence of Apiotrichum porosum DSM 27194.</title>
        <authorList>
            <person name="Aliyu H."/>
            <person name="Gorte O."/>
            <person name="Ochsenreither K."/>
        </authorList>
    </citation>
    <scope>NUCLEOTIDE SEQUENCE [LARGE SCALE GENOMIC DNA]</scope>
    <source>
        <strain evidence="3 4">DSM 27194</strain>
    </source>
</reference>
<dbReference type="SUPFAM" id="SSF52113">
    <property type="entry name" value="BRCT domain"/>
    <property type="match status" value="1"/>
</dbReference>
<dbReference type="InterPro" id="IPR047249">
    <property type="entry name" value="BRCT_p53bp1-like_rpt1"/>
</dbReference>
<feature type="compositionally biased region" description="Polar residues" evidence="1">
    <location>
        <begin position="761"/>
        <end position="772"/>
    </location>
</feature>
<dbReference type="Proteomes" id="UP000279236">
    <property type="component" value="Unassembled WGS sequence"/>
</dbReference>
<feature type="compositionally biased region" description="Basic residues" evidence="1">
    <location>
        <begin position="261"/>
        <end position="271"/>
    </location>
</feature>
<dbReference type="OrthoDB" id="129353at2759"/>
<feature type="compositionally biased region" description="Polar residues" evidence="1">
    <location>
        <begin position="44"/>
        <end position="58"/>
    </location>
</feature>
<accession>A0A427XJM4</accession>
<dbReference type="GeneID" id="39585686"/>